<gene>
    <name evidence="1" type="ORF">RDB_LOCUS39529</name>
</gene>
<organism evidence="1 2">
    <name type="scientific">Rhizoctonia solani</name>
    <dbReference type="NCBI Taxonomy" id="456999"/>
    <lineage>
        <taxon>Eukaryota</taxon>
        <taxon>Fungi</taxon>
        <taxon>Dikarya</taxon>
        <taxon>Basidiomycota</taxon>
        <taxon>Agaricomycotina</taxon>
        <taxon>Agaricomycetes</taxon>
        <taxon>Cantharellales</taxon>
        <taxon>Ceratobasidiaceae</taxon>
        <taxon>Rhizoctonia</taxon>
    </lineage>
</organism>
<reference evidence="1" key="1">
    <citation type="submission" date="2021-01" db="EMBL/GenBank/DDBJ databases">
        <authorList>
            <person name="Kaushik A."/>
        </authorList>
    </citation>
    <scope>NUCLEOTIDE SEQUENCE</scope>
    <source>
        <strain evidence="1">AG2-2IIIB</strain>
    </source>
</reference>
<dbReference type="Proteomes" id="UP000663843">
    <property type="component" value="Unassembled WGS sequence"/>
</dbReference>
<accession>A0A8H3AAT3</accession>
<evidence type="ECO:0000313" key="1">
    <source>
        <dbReference type="EMBL" id="CAE6405778.1"/>
    </source>
</evidence>
<dbReference type="AlphaFoldDB" id="A0A8H3AAT3"/>
<name>A0A8H3AAT3_9AGAM</name>
<proteinExistence type="predicted"/>
<evidence type="ECO:0000313" key="2">
    <source>
        <dbReference type="Proteomes" id="UP000663843"/>
    </source>
</evidence>
<protein>
    <submittedName>
        <fullName evidence="1">Uncharacterized protein</fullName>
    </submittedName>
</protein>
<dbReference type="EMBL" id="CAJMWT010001498">
    <property type="protein sequence ID" value="CAE6405778.1"/>
    <property type="molecule type" value="Genomic_DNA"/>
</dbReference>
<comment type="caution">
    <text evidence="1">The sequence shown here is derived from an EMBL/GenBank/DDBJ whole genome shotgun (WGS) entry which is preliminary data.</text>
</comment>
<sequence>MRSRYWRKAEVRITEWDKQLTSLGELLDYLVSHGADFRRWKSLSASSKRIEPLFVLILRLNLESAPSLERITFKKHVSENAPNMNLAYPYTINRGPAWENSDANIISNHYCISRTALPNLRCVDFGFVPCDFMFDRPSPLLTGLTHLNLEIDRDTVWIALSMRPFFSANSQLETLSLSSKACTASNRDMLVESKDPPIELLQLPSLSINATGPRHLNWVLSLLQMIDAPGLESFTLGLDNSWNYNHGLLAYIATGSTPAQRRRHNWHSDTEPVPTRIGPIYPALHSFDISKVEASYEALEGMLLPLSTVACLSIGHYDDHLRVLSSSRNMLPNLVALQITDKCNTSAVARCLYRRRELGIPVKDIIPRFTGHRRAKLCHYRWWFENEATIFNKCDDLLDLDLTDDENICERTGSSSTALQNTANVSILQSLVG</sequence>